<dbReference type="HOGENOM" id="CLU_838372_0_0_2"/>
<protein>
    <submittedName>
        <fullName evidence="1">Uncharacterized protein</fullName>
    </submittedName>
</protein>
<gene>
    <name evidence="1" type="ordered locus">Arcve_0679</name>
</gene>
<dbReference type="STRING" id="693661.Arcve_0679"/>
<sequence length="331" mass="36190">MADVEYTAWLYCPKGEESKVIELIEQFGRSYKQNDNYHSKVTEFQVTVDDDVYNLMVAQIVARRLPIGITRQRRDLIGDLLRYIVQGEVNATIVGADIQVPVQIQSQLIDLLRKSDLQFDPDGGKLLVGRFSYIKLMAQNLEFAVDEPLSLNDILIYPEPAMADVNGADYEEGTVEALAGASASSSISKTFTSILTNTIRVAGVIQVGVSVYLELRQVDATYPGTASIDSITVELYEYDGVTANLIGSKTKTVSKSISGTAAANTTFSELFNFKIPISSPKTFNESNFLQLKVTVNFSATTDASATTTTIAAARINFARGSDETFVMLPVV</sequence>
<dbReference type="GeneID" id="10393777"/>
<dbReference type="Proteomes" id="UP000008136">
    <property type="component" value="Chromosome"/>
</dbReference>
<dbReference type="KEGG" id="ave:Arcve_0679"/>
<dbReference type="RefSeq" id="WP_013683371.1">
    <property type="nucleotide sequence ID" value="NC_015320.1"/>
</dbReference>
<reference evidence="1 2" key="1">
    <citation type="submission" date="2011-03" db="EMBL/GenBank/DDBJ databases">
        <title>The complete genome of Archaeoglobus veneficus SNP6.</title>
        <authorList>
            <consortium name="US DOE Joint Genome Institute (JGI-PGF)"/>
            <person name="Lucas S."/>
            <person name="Copeland A."/>
            <person name="Lapidus A."/>
            <person name="Bruce D."/>
            <person name="Goodwin L."/>
            <person name="Pitluck S."/>
            <person name="Kyrpides N."/>
            <person name="Mavromatis K."/>
            <person name="Pagani I."/>
            <person name="Ivanova N."/>
            <person name="Mikhailova N."/>
            <person name="Lu M."/>
            <person name="Detter J.C."/>
            <person name="Tapia R."/>
            <person name="Han C."/>
            <person name="Land M."/>
            <person name="Hauser L."/>
            <person name="Markowitz V."/>
            <person name="Cheng J.-F."/>
            <person name="Hugenholtz P."/>
            <person name="Woyke T."/>
            <person name="Wu D."/>
            <person name="Spring S."/>
            <person name="Brambilla E."/>
            <person name="Klenk H.-P."/>
            <person name="Eisen J.A."/>
        </authorList>
    </citation>
    <scope>NUCLEOTIDE SEQUENCE [LARGE SCALE GENOMIC DNA]</scope>
    <source>
        <strain>SNP6</strain>
    </source>
</reference>
<evidence type="ECO:0000313" key="1">
    <source>
        <dbReference type="EMBL" id="AEA46699.1"/>
    </source>
</evidence>
<dbReference type="EMBL" id="CP002588">
    <property type="protein sequence ID" value="AEA46699.1"/>
    <property type="molecule type" value="Genomic_DNA"/>
</dbReference>
<organism evidence="1 2">
    <name type="scientific">Archaeoglobus veneficus (strain DSM 11195 / SNP6)</name>
    <dbReference type="NCBI Taxonomy" id="693661"/>
    <lineage>
        <taxon>Archaea</taxon>
        <taxon>Methanobacteriati</taxon>
        <taxon>Methanobacteriota</taxon>
        <taxon>Archaeoglobi</taxon>
        <taxon>Archaeoglobales</taxon>
        <taxon>Archaeoglobaceae</taxon>
        <taxon>Archaeoglobus</taxon>
    </lineage>
</organism>
<accession>F2KR62</accession>
<evidence type="ECO:0000313" key="2">
    <source>
        <dbReference type="Proteomes" id="UP000008136"/>
    </source>
</evidence>
<name>F2KR62_ARCVS</name>
<dbReference type="AlphaFoldDB" id="F2KR62"/>
<proteinExistence type="predicted"/>
<keyword evidence="2" id="KW-1185">Reference proteome</keyword>